<dbReference type="SUPFAM" id="SSF53092">
    <property type="entry name" value="Creatinase/prolidase N-terminal domain"/>
    <property type="match status" value="1"/>
</dbReference>
<dbReference type="PROSITE" id="PS51318">
    <property type="entry name" value="TAT"/>
    <property type="match status" value="1"/>
</dbReference>
<dbReference type="InterPro" id="IPR029149">
    <property type="entry name" value="Creatin/AminoP/Spt16_N"/>
</dbReference>
<dbReference type="Pfam" id="PF00557">
    <property type="entry name" value="Peptidase_M24"/>
    <property type="match status" value="1"/>
</dbReference>
<comment type="caution">
    <text evidence="3">The sequence shown here is derived from an EMBL/GenBank/DDBJ whole genome shotgun (WGS) entry which is preliminary data.</text>
</comment>
<organism evidence="3 4">
    <name type="scientific">Luteimonas lutimaris</name>
    <dbReference type="NCBI Taxonomy" id="698645"/>
    <lineage>
        <taxon>Bacteria</taxon>
        <taxon>Pseudomonadati</taxon>
        <taxon>Pseudomonadota</taxon>
        <taxon>Gammaproteobacteria</taxon>
        <taxon>Lysobacterales</taxon>
        <taxon>Lysobacteraceae</taxon>
        <taxon>Luteimonas</taxon>
    </lineage>
</organism>
<reference evidence="4" key="1">
    <citation type="journal article" date="2019" name="Int. J. Syst. Evol. Microbiol.">
        <title>The Global Catalogue of Microorganisms (GCM) 10K type strain sequencing project: providing services to taxonomists for standard genome sequencing and annotation.</title>
        <authorList>
            <consortium name="The Broad Institute Genomics Platform"/>
            <consortium name="The Broad Institute Genome Sequencing Center for Infectious Disease"/>
            <person name="Wu L."/>
            <person name="Ma J."/>
        </authorList>
    </citation>
    <scope>NUCLEOTIDE SEQUENCE [LARGE SCALE GENOMIC DNA]</scope>
    <source>
        <strain evidence="4">JCM 16916</strain>
    </source>
</reference>
<evidence type="ECO:0000313" key="4">
    <source>
        <dbReference type="Proteomes" id="UP001501727"/>
    </source>
</evidence>
<dbReference type="PANTHER" id="PTHR46112">
    <property type="entry name" value="AMINOPEPTIDASE"/>
    <property type="match status" value="1"/>
</dbReference>
<evidence type="ECO:0000259" key="1">
    <source>
        <dbReference type="Pfam" id="PF00557"/>
    </source>
</evidence>
<protein>
    <submittedName>
        <fullName evidence="3">Metallopeptidase MdpA</fullName>
    </submittedName>
</protein>
<dbReference type="InterPro" id="IPR000994">
    <property type="entry name" value="Pept_M24"/>
</dbReference>
<dbReference type="InterPro" id="IPR000587">
    <property type="entry name" value="Creatinase_N"/>
</dbReference>
<feature type="domain" description="Creatinase N-terminal" evidence="2">
    <location>
        <begin position="88"/>
        <end position="222"/>
    </location>
</feature>
<evidence type="ECO:0000259" key="2">
    <source>
        <dbReference type="Pfam" id="PF01321"/>
    </source>
</evidence>
<dbReference type="InterPro" id="IPR036005">
    <property type="entry name" value="Creatinase/aminopeptidase-like"/>
</dbReference>
<dbReference type="EMBL" id="BAAAZU010000026">
    <property type="protein sequence ID" value="GAA3929981.1"/>
    <property type="molecule type" value="Genomic_DNA"/>
</dbReference>
<dbReference type="Gene3D" id="3.90.230.10">
    <property type="entry name" value="Creatinase/methionine aminopeptidase superfamily"/>
    <property type="match status" value="1"/>
</dbReference>
<sequence length="453" mass="48519">MPALFVLAVWRLPWLDSGFRHREKPMERRPPITLSRRALLGAAGALPLLALPASPRASAADAADTGLDALASLATGAQPIGEAERRARIARAQALMAEHGIGAVVIEPGASLVYFTGVRWWRSERLTCAVLPVEGDPCIVTPFFEEPSVHESLGVPAQVRVWQEDTSPFEVVAGFLRDRKLAGKPVGIEETARYLLVDGLQQAHPGISLVSANPVVRGCRMIKSAAEIALMQCATDVTIAAYRWTYPRIQAGMTPADIGALMTAATEKLGGAVEFNLVLLGEAAAYPHGSGKPQQVRPGEVVLMDCGCNVHGYQSDVSRSFVFGGEPSAAQRKVWEQVLRGQQVAFEAAQVGVPAGAVDDAVRRYYASLGYGPDYQLPGLSHRTGHGIGLDGHEPVNLVRGEKTPLAAGMCFSDEPGLYLPGQFGIRVEDCFHMTADGPRWFSQPPTIDAPFG</sequence>
<dbReference type="PANTHER" id="PTHR46112:SF3">
    <property type="entry name" value="AMINOPEPTIDASE YPDF"/>
    <property type="match status" value="1"/>
</dbReference>
<feature type="domain" description="Peptidase M24" evidence="1">
    <location>
        <begin position="230"/>
        <end position="435"/>
    </location>
</feature>
<proteinExistence type="predicted"/>
<dbReference type="InterPro" id="IPR006311">
    <property type="entry name" value="TAT_signal"/>
</dbReference>
<dbReference type="SUPFAM" id="SSF55920">
    <property type="entry name" value="Creatinase/aminopeptidase"/>
    <property type="match status" value="1"/>
</dbReference>
<dbReference type="InterPro" id="IPR050659">
    <property type="entry name" value="Peptidase_M24B"/>
</dbReference>
<keyword evidence="4" id="KW-1185">Reference proteome</keyword>
<dbReference type="Pfam" id="PF01321">
    <property type="entry name" value="Creatinase_N"/>
    <property type="match status" value="1"/>
</dbReference>
<dbReference type="Proteomes" id="UP001501727">
    <property type="component" value="Unassembled WGS sequence"/>
</dbReference>
<name>A0ABP7MTL4_9GAMM</name>
<gene>
    <name evidence="3" type="primary">mdpA</name>
    <name evidence="3" type="ORF">GCM10022229_24560</name>
</gene>
<accession>A0ABP7MTL4</accession>
<evidence type="ECO:0000313" key="3">
    <source>
        <dbReference type="EMBL" id="GAA3929981.1"/>
    </source>
</evidence>
<dbReference type="Gene3D" id="3.40.350.10">
    <property type="entry name" value="Creatinase/prolidase N-terminal domain"/>
    <property type="match status" value="1"/>
</dbReference>